<feature type="region of interest" description="Disordered" evidence="1">
    <location>
        <begin position="122"/>
        <end position="173"/>
    </location>
</feature>
<comment type="caution">
    <text evidence="2">The sequence shown here is derived from an EMBL/GenBank/DDBJ whole genome shotgun (WGS) entry which is preliminary data.</text>
</comment>
<dbReference type="EMBL" id="JANPWZ010003199">
    <property type="protein sequence ID" value="KAJ3553822.1"/>
    <property type="molecule type" value="Genomic_DNA"/>
</dbReference>
<protein>
    <submittedName>
        <fullName evidence="2">Uncharacterized protein</fullName>
    </submittedName>
</protein>
<proteinExistence type="predicted"/>
<keyword evidence="3" id="KW-1185">Reference proteome</keyword>
<dbReference type="Proteomes" id="UP001148614">
    <property type="component" value="Unassembled WGS sequence"/>
</dbReference>
<gene>
    <name evidence="2" type="ORF">NPX13_g10786</name>
</gene>
<feature type="compositionally biased region" description="Basic and acidic residues" evidence="1">
    <location>
        <begin position="122"/>
        <end position="135"/>
    </location>
</feature>
<name>A0A9W8N457_9PEZI</name>
<feature type="compositionally biased region" description="Low complexity" evidence="1">
    <location>
        <begin position="1"/>
        <end position="20"/>
    </location>
</feature>
<dbReference type="AlphaFoldDB" id="A0A9W8N457"/>
<feature type="compositionally biased region" description="Acidic residues" evidence="1">
    <location>
        <begin position="136"/>
        <end position="165"/>
    </location>
</feature>
<organism evidence="2 3">
    <name type="scientific">Xylaria arbuscula</name>
    <dbReference type="NCBI Taxonomy" id="114810"/>
    <lineage>
        <taxon>Eukaryota</taxon>
        <taxon>Fungi</taxon>
        <taxon>Dikarya</taxon>
        <taxon>Ascomycota</taxon>
        <taxon>Pezizomycotina</taxon>
        <taxon>Sordariomycetes</taxon>
        <taxon>Xylariomycetidae</taxon>
        <taxon>Xylariales</taxon>
        <taxon>Xylariaceae</taxon>
        <taxon>Xylaria</taxon>
    </lineage>
</organism>
<evidence type="ECO:0000313" key="3">
    <source>
        <dbReference type="Proteomes" id="UP001148614"/>
    </source>
</evidence>
<accession>A0A9W8N457</accession>
<evidence type="ECO:0000256" key="1">
    <source>
        <dbReference type="SAM" id="MobiDB-lite"/>
    </source>
</evidence>
<sequence length="173" mass="19928">MYTTESELETTAATTTTTRTMPADKAKRESSTSASGPPPPPPKVIQYLAFGCVIALTIYQKQKLSPGTLEHAESWYQHWLRRWDQARKAMKDAEAARNAAMMEVVAWDQKRREFEKDRYILQRARERQASRKNREEEGEEEEGDDDDDDEEKEEEEEEEEEADADAEAKVAQP</sequence>
<feature type="region of interest" description="Disordered" evidence="1">
    <location>
        <begin position="1"/>
        <end position="42"/>
    </location>
</feature>
<evidence type="ECO:0000313" key="2">
    <source>
        <dbReference type="EMBL" id="KAJ3553822.1"/>
    </source>
</evidence>
<reference evidence="2" key="1">
    <citation type="submission" date="2022-07" db="EMBL/GenBank/DDBJ databases">
        <title>Genome Sequence of Xylaria arbuscula.</title>
        <authorList>
            <person name="Buettner E."/>
        </authorList>
    </citation>
    <scope>NUCLEOTIDE SEQUENCE</scope>
    <source>
        <strain evidence="2">VT107</strain>
    </source>
</reference>